<feature type="region of interest" description="Disordered" evidence="1">
    <location>
        <begin position="33"/>
        <end position="70"/>
    </location>
</feature>
<evidence type="ECO:0000256" key="1">
    <source>
        <dbReference type="SAM" id="MobiDB-lite"/>
    </source>
</evidence>
<gene>
    <name evidence="3" type="primary">LOC106161471</name>
</gene>
<feature type="compositionally biased region" description="Basic residues" evidence="1">
    <location>
        <begin position="295"/>
        <end position="309"/>
    </location>
</feature>
<feature type="compositionally biased region" description="Basic and acidic residues" evidence="1">
    <location>
        <begin position="255"/>
        <end position="265"/>
    </location>
</feature>
<dbReference type="AlphaFoldDB" id="A0A1S3I920"/>
<accession>A0A1S3I920</accession>
<dbReference type="RefSeq" id="XP_013393884.1">
    <property type="nucleotide sequence ID" value="XM_013538430.2"/>
</dbReference>
<feature type="compositionally biased region" description="Polar residues" evidence="1">
    <location>
        <begin position="234"/>
        <end position="248"/>
    </location>
</feature>
<sequence>MRQMADEGLEVDRSHINLVANWFPELKPHLVKDSKSEDGLESDGSQPENKKEGVIKKQKGKHPKAEKQNITDQVALEINKHVKHGKQKQYRQKKEVTKVQDQNGDVDDADSKVAMVTAAKERSKKAGPATTSSLLVEDLQNKLKDKISKSAKKRLRKRINKLRNSLVEDKDKGRSTNDGETTSEKHKISDKSLKKNSTEKDKTSTDTLQDERTNNENIAQAATEKPSRGHKNKTTNQFNIKRNCQDQGQLKRKLHDTFEKVESMNHKKQKESHLGDLPPGEDDGAKDTDNAATKPFKRKRKKKRSKQKNIKKDNRPDHMKPPHLRAKPEEPSDS</sequence>
<dbReference type="Proteomes" id="UP000085678">
    <property type="component" value="Unplaced"/>
</dbReference>
<organism evidence="2 3">
    <name type="scientific">Lingula anatina</name>
    <name type="common">Brachiopod</name>
    <name type="synonym">Lingula unguis</name>
    <dbReference type="NCBI Taxonomy" id="7574"/>
    <lineage>
        <taxon>Eukaryota</taxon>
        <taxon>Metazoa</taxon>
        <taxon>Spiralia</taxon>
        <taxon>Lophotrochozoa</taxon>
        <taxon>Brachiopoda</taxon>
        <taxon>Linguliformea</taxon>
        <taxon>Lingulata</taxon>
        <taxon>Lingulida</taxon>
        <taxon>Linguloidea</taxon>
        <taxon>Lingulidae</taxon>
        <taxon>Lingula</taxon>
    </lineage>
</organism>
<name>A0A1S3I920_LINAN</name>
<evidence type="ECO:0000313" key="2">
    <source>
        <dbReference type="Proteomes" id="UP000085678"/>
    </source>
</evidence>
<reference evidence="3" key="1">
    <citation type="submission" date="2025-08" db="UniProtKB">
        <authorList>
            <consortium name="RefSeq"/>
        </authorList>
    </citation>
    <scope>IDENTIFICATION</scope>
    <source>
        <tissue evidence="3">Gonads</tissue>
    </source>
</reference>
<dbReference type="GeneID" id="106161471"/>
<protein>
    <submittedName>
        <fullName evidence="3">Uncharacterized protein LOC106161471</fullName>
    </submittedName>
</protein>
<feature type="region of interest" description="Disordered" evidence="1">
    <location>
        <begin position="82"/>
        <end position="334"/>
    </location>
</feature>
<feature type="compositionally biased region" description="Basic and acidic residues" evidence="1">
    <location>
        <begin position="310"/>
        <end position="334"/>
    </location>
</feature>
<feature type="compositionally biased region" description="Basic and acidic residues" evidence="1">
    <location>
        <begin position="139"/>
        <end position="148"/>
    </location>
</feature>
<dbReference type="InParanoid" id="A0A1S3I920"/>
<evidence type="ECO:0000313" key="3">
    <source>
        <dbReference type="RefSeq" id="XP_013393884.1"/>
    </source>
</evidence>
<feature type="compositionally biased region" description="Basic residues" evidence="1">
    <location>
        <begin position="82"/>
        <end position="91"/>
    </location>
</feature>
<feature type="compositionally biased region" description="Basic residues" evidence="1">
    <location>
        <begin position="149"/>
        <end position="161"/>
    </location>
</feature>
<proteinExistence type="predicted"/>
<dbReference type="KEGG" id="lak:106161471"/>
<keyword evidence="2" id="KW-1185">Reference proteome</keyword>
<dbReference type="OMA" id="DSTQCSE"/>
<feature type="compositionally biased region" description="Basic and acidic residues" evidence="1">
    <location>
        <begin position="166"/>
        <end position="214"/>
    </location>
</feature>